<dbReference type="Gene3D" id="1.10.510.10">
    <property type="entry name" value="Transferase(Phosphotransferase) domain 1"/>
    <property type="match status" value="1"/>
</dbReference>
<keyword evidence="3" id="KW-1185">Reference proteome</keyword>
<proteinExistence type="predicted"/>
<keyword evidence="1" id="KW-0812">Transmembrane</keyword>
<dbReference type="PANTHER" id="PTHR48011:SF18">
    <property type="entry name" value="MITOGEN-ACTIVATED PROTEIN KINASE KINASE KINASE 19-RELATED"/>
    <property type="match status" value="1"/>
</dbReference>
<keyword evidence="1" id="KW-0472">Membrane</keyword>
<sequence length="146" mass="15824">MATRMPAWQYGGQATTSAAAPLLLHIGSDEELPEIPEELSEEGRDFLGRCFMRKPSERLTVEMLLGHPFMAAAAAAATAMATMMGTQKRETDDREGFSEEHLGTLALASSDSLLASLGGIPFMDSQPRPLLCPPFPPQHQETPLQI</sequence>
<dbReference type="GO" id="GO:0007165">
    <property type="term" value="P:signal transduction"/>
    <property type="evidence" value="ECO:0007669"/>
    <property type="project" value="TreeGrafter"/>
</dbReference>
<dbReference type="EMBL" id="NMUH01000441">
    <property type="protein sequence ID" value="MQL79216.1"/>
    <property type="molecule type" value="Genomic_DNA"/>
</dbReference>
<keyword evidence="1" id="KW-1133">Transmembrane helix</keyword>
<dbReference type="AlphaFoldDB" id="A0A843UAL5"/>
<evidence type="ECO:0000313" key="3">
    <source>
        <dbReference type="Proteomes" id="UP000652761"/>
    </source>
</evidence>
<dbReference type="GO" id="GO:0004672">
    <property type="term" value="F:protein kinase activity"/>
    <property type="evidence" value="ECO:0007669"/>
    <property type="project" value="TreeGrafter"/>
</dbReference>
<dbReference type="InterPro" id="IPR052751">
    <property type="entry name" value="Plant_MAPKKK"/>
</dbReference>
<dbReference type="Proteomes" id="UP000652761">
    <property type="component" value="Unassembled WGS sequence"/>
</dbReference>
<feature type="transmembrane region" description="Helical" evidence="1">
    <location>
        <begin position="64"/>
        <end position="84"/>
    </location>
</feature>
<organism evidence="2 3">
    <name type="scientific">Colocasia esculenta</name>
    <name type="common">Wild taro</name>
    <name type="synonym">Arum esculentum</name>
    <dbReference type="NCBI Taxonomy" id="4460"/>
    <lineage>
        <taxon>Eukaryota</taxon>
        <taxon>Viridiplantae</taxon>
        <taxon>Streptophyta</taxon>
        <taxon>Embryophyta</taxon>
        <taxon>Tracheophyta</taxon>
        <taxon>Spermatophyta</taxon>
        <taxon>Magnoliopsida</taxon>
        <taxon>Liliopsida</taxon>
        <taxon>Araceae</taxon>
        <taxon>Aroideae</taxon>
        <taxon>Colocasieae</taxon>
        <taxon>Colocasia</taxon>
    </lineage>
</organism>
<reference evidence="2" key="1">
    <citation type="submission" date="2017-07" db="EMBL/GenBank/DDBJ databases">
        <title>Taro Niue Genome Assembly and Annotation.</title>
        <authorList>
            <person name="Atibalentja N."/>
            <person name="Keating K."/>
            <person name="Fields C.J."/>
        </authorList>
    </citation>
    <scope>NUCLEOTIDE SEQUENCE</scope>
    <source>
        <strain evidence="2">Niue_2</strain>
        <tissue evidence="2">Leaf</tissue>
    </source>
</reference>
<name>A0A843UAL5_COLES</name>
<gene>
    <name evidence="2" type="ORF">Taro_011660</name>
</gene>
<evidence type="ECO:0000256" key="1">
    <source>
        <dbReference type="SAM" id="Phobius"/>
    </source>
</evidence>
<comment type="caution">
    <text evidence="2">The sequence shown here is derived from an EMBL/GenBank/DDBJ whole genome shotgun (WGS) entry which is preliminary data.</text>
</comment>
<dbReference type="PANTHER" id="PTHR48011">
    <property type="entry name" value="CCR4-NOT TRANSCRIPTIONAL COMPLEX SUBUNIT CAF120-RELATED"/>
    <property type="match status" value="1"/>
</dbReference>
<dbReference type="SUPFAM" id="SSF56112">
    <property type="entry name" value="Protein kinase-like (PK-like)"/>
    <property type="match status" value="1"/>
</dbReference>
<evidence type="ECO:0000313" key="2">
    <source>
        <dbReference type="EMBL" id="MQL79216.1"/>
    </source>
</evidence>
<accession>A0A843UAL5</accession>
<protein>
    <submittedName>
        <fullName evidence="2">Uncharacterized protein</fullName>
    </submittedName>
</protein>
<dbReference type="InterPro" id="IPR011009">
    <property type="entry name" value="Kinase-like_dom_sf"/>
</dbReference>